<keyword evidence="1" id="KW-0223">Dioxygenase</keyword>
<dbReference type="Proteomes" id="UP000198734">
    <property type="component" value="Unassembled WGS sequence"/>
</dbReference>
<dbReference type="InterPro" id="IPR029068">
    <property type="entry name" value="Glyas_Bleomycin-R_OHBP_Dase"/>
</dbReference>
<dbReference type="STRING" id="126156.SAMN05421670_2069"/>
<gene>
    <name evidence="1" type="ORF">SAMN05421670_2069</name>
</gene>
<keyword evidence="1" id="KW-0560">Oxidoreductase</keyword>
<dbReference type="CDD" id="cd06587">
    <property type="entry name" value="VOC"/>
    <property type="match status" value="1"/>
</dbReference>
<dbReference type="GO" id="GO:0051213">
    <property type="term" value="F:dioxygenase activity"/>
    <property type="evidence" value="ECO:0007669"/>
    <property type="project" value="UniProtKB-KW"/>
</dbReference>
<evidence type="ECO:0000313" key="2">
    <source>
        <dbReference type="Proteomes" id="UP000198734"/>
    </source>
</evidence>
<name>A0A1I5YKP3_9BACI</name>
<evidence type="ECO:0000313" key="1">
    <source>
        <dbReference type="EMBL" id="SFQ44803.1"/>
    </source>
</evidence>
<keyword evidence="2" id="KW-1185">Reference proteome</keyword>
<dbReference type="RefSeq" id="WP_093536813.1">
    <property type="nucleotide sequence ID" value="NZ_FOXU01000003.1"/>
</dbReference>
<dbReference type="AlphaFoldDB" id="A0A1I5YKP3"/>
<dbReference type="OrthoDB" id="291991at2"/>
<sequence length="136" mass="15946">MSSFIKRVGTTYIPVVNPEKSSLWYQEMLGAVENFRNMDKAILEFADQSFFLVKAKKGERFCFLDIYEQEHFTMTFEVNGIDRLIEFNSFLQEKGVRVGKIENRGHPGTNFVFYDLDGNMFDVWSELSPTFKDRLD</sequence>
<dbReference type="SUPFAM" id="SSF54593">
    <property type="entry name" value="Glyoxalase/Bleomycin resistance protein/Dihydroxybiphenyl dioxygenase"/>
    <property type="match status" value="1"/>
</dbReference>
<dbReference type="EMBL" id="FOXU01000003">
    <property type="protein sequence ID" value="SFQ44803.1"/>
    <property type="molecule type" value="Genomic_DNA"/>
</dbReference>
<proteinExistence type="predicted"/>
<accession>A0A1I5YKP3</accession>
<protein>
    <submittedName>
        <fullName evidence="1">Catechol 2,3-dioxygenase</fullName>
    </submittedName>
</protein>
<reference evidence="2" key="1">
    <citation type="submission" date="2016-10" db="EMBL/GenBank/DDBJ databases">
        <authorList>
            <person name="Varghese N."/>
            <person name="Submissions S."/>
        </authorList>
    </citation>
    <scope>NUCLEOTIDE SEQUENCE [LARGE SCALE GENOMIC DNA]</scope>
    <source>
        <strain evidence="2">DSM 11706</strain>
    </source>
</reference>
<dbReference type="Gene3D" id="3.10.180.10">
    <property type="entry name" value="2,3-Dihydroxybiphenyl 1,2-Dioxygenase, domain 1"/>
    <property type="match status" value="1"/>
</dbReference>
<organism evidence="1 2">
    <name type="scientific">Psychrobacillus psychrotolerans</name>
    <dbReference type="NCBI Taxonomy" id="126156"/>
    <lineage>
        <taxon>Bacteria</taxon>
        <taxon>Bacillati</taxon>
        <taxon>Bacillota</taxon>
        <taxon>Bacilli</taxon>
        <taxon>Bacillales</taxon>
        <taxon>Bacillaceae</taxon>
        <taxon>Psychrobacillus</taxon>
    </lineage>
</organism>